<accession>A0ACC2V6R2</accession>
<dbReference type="EMBL" id="JASBWR010000110">
    <property type="protein sequence ID" value="KAJ9094605.1"/>
    <property type="molecule type" value="Genomic_DNA"/>
</dbReference>
<gene>
    <name evidence="1" type="ORF">QFC19_007903</name>
</gene>
<proteinExistence type="predicted"/>
<evidence type="ECO:0000313" key="1">
    <source>
        <dbReference type="EMBL" id="KAJ9094605.1"/>
    </source>
</evidence>
<name>A0ACC2V6R2_9TREE</name>
<keyword evidence="2" id="KW-1185">Reference proteome</keyword>
<comment type="caution">
    <text evidence="1">The sequence shown here is derived from an EMBL/GenBank/DDBJ whole genome shotgun (WGS) entry which is preliminary data.</text>
</comment>
<protein>
    <submittedName>
        <fullName evidence="1">Uncharacterized protein</fullName>
    </submittedName>
</protein>
<sequence length="516" mass="59681">MDLPPELISKISTYIATSDVLRLGYTCKANYDLLLPQIYSSVTIDSSRLPYGTEDLKSTRSTTIKSLYSFTLFMKNLYLNQKYCSYVRVLQFMDEIPDLPELELFHFLEKIFPNLSNLEQLKWFTIQMYLSCELLSKVPNLVNMKSVVGNFKSFEKVNLFAGDNHVYRLEELLVSGFGQHTNLAKLALPRFVNLSSLTLSRNSLTSALKNSEHASSVSNFIELPDPYVDEANYIAQFSAFPLLQSITELVLKDMCICANDANRLSKTIDLNQIKTLKLLNCTEKVQGVDYFLDVLQPKMVNLHTLSLGLSNEANANDSAIRFIKYLPSKLRKLELQVRWSSLHREPELRETVNAITAHRGTLTYLDFDFESVHQNKDGCYRYASQLQKLSQLHNLKFLRVPVNQYEIPELIRVVNNLQRLQFLQLALKDFKTPIINNNTLISQEYFDYPNSVTLNYHNTIVDQLANFCRDFKTFLTTLRYLVFEASETYFFNCYRHIVQERGLELVFGEMVKRETA</sequence>
<organism evidence="1 2">
    <name type="scientific">Naganishia cerealis</name>
    <dbReference type="NCBI Taxonomy" id="610337"/>
    <lineage>
        <taxon>Eukaryota</taxon>
        <taxon>Fungi</taxon>
        <taxon>Dikarya</taxon>
        <taxon>Basidiomycota</taxon>
        <taxon>Agaricomycotina</taxon>
        <taxon>Tremellomycetes</taxon>
        <taxon>Filobasidiales</taxon>
        <taxon>Filobasidiaceae</taxon>
        <taxon>Naganishia</taxon>
    </lineage>
</organism>
<reference evidence="1" key="1">
    <citation type="submission" date="2023-04" db="EMBL/GenBank/DDBJ databases">
        <title>Draft Genome sequencing of Naganishia species isolated from polar environments using Oxford Nanopore Technology.</title>
        <authorList>
            <person name="Leo P."/>
            <person name="Venkateswaran K."/>
        </authorList>
    </citation>
    <scope>NUCLEOTIDE SEQUENCE</scope>
    <source>
        <strain evidence="1">MNA-CCFEE 5261</strain>
    </source>
</reference>
<dbReference type="Proteomes" id="UP001241377">
    <property type="component" value="Unassembled WGS sequence"/>
</dbReference>
<evidence type="ECO:0000313" key="2">
    <source>
        <dbReference type="Proteomes" id="UP001241377"/>
    </source>
</evidence>